<dbReference type="PROSITE" id="PS51201">
    <property type="entry name" value="RCK_N"/>
    <property type="match status" value="1"/>
</dbReference>
<feature type="transmembrane region" description="Helical" evidence="10">
    <location>
        <begin position="232"/>
        <end position="260"/>
    </location>
</feature>
<feature type="transmembrane region" description="Helical" evidence="10">
    <location>
        <begin position="71"/>
        <end position="89"/>
    </location>
</feature>
<feature type="transmembrane region" description="Helical" evidence="10">
    <location>
        <begin position="351"/>
        <end position="379"/>
    </location>
</feature>
<comment type="caution">
    <text evidence="12">The sequence shown here is derived from an EMBL/GenBank/DDBJ whole genome shotgun (WGS) entry which is preliminary data.</text>
</comment>
<evidence type="ECO:0000256" key="2">
    <source>
        <dbReference type="ARBA" id="ARBA00022448"/>
    </source>
</evidence>
<evidence type="ECO:0000256" key="9">
    <source>
        <dbReference type="ARBA" id="ARBA00023136"/>
    </source>
</evidence>
<name>A0ABU7LZA2_9PROT</name>
<feature type="transmembrane region" description="Helical" evidence="10">
    <location>
        <begin position="6"/>
        <end position="24"/>
    </location>
</feature>
<sequence length="577" mass="59359">MDTQPWLKDVVVFLVAAGVAAPVFRALGQSAVFAFLVTGIALGPFGLGRFAGELPFLEFVTIGDPHAVEPFAELGVLFLLFLIGLELSFERLWALRRYVFGLGGLQVIASAALIAGAAALLGLPPAAALVAGLALSLSSTAIVMQLLTESRQAASATGRTAFSVLLFQDLMVAPILMTVAFLGVGEGTRIFAALGEALVAGLLAVGLIFLVGRFIARRAFRLAASAGGRDMMLALTFLAIIGAAGLTGWAGLSLALGAFLSGLLLGETEYGPQIEIDLEPFKGLLLGLFFMTVGMSLDPVGLLPNLPLIAGLAAGLIVLKGGIVFAAARGFGLPSGRAVQVAGLIGPGGEFAFVVVGAAIAASVLAPGIGGMITAIAGLSMLATPLLARLGSHAARKLAPADHEVDGPEQRPGGRQGHVIIAGYGRVGRTIGELLASENADVLALDIDPERVSACQDRGVEIFYGDASRSETLAKADAAQAALVIITLDDAAKAEKLAKALKQSAPGARFIARARDRDHADRLLAAGADFVIHETVEVGLQLAGRALQEFGLSPDAARARLAQVREASYAEPDLESD</sequence>
<dbReference type="PANTHER" id="PTHR46157">
    <property type="entry name" value="K(+) EFFLUX ANTIPORTER 3, CHLOROPLASTIC"/>
    <property type="match status" value="1"/>
</dbReference>
<proteinExistence type="predicted"/>
<gene>
    <name evidence="12" type="ORF">V0U35_09365</name>
</gene>
<evidence type="ECO:0000256" key="3">
    <source>
        <dbReference type="ARBA" id="ARBA00022449"/>
    </source>
</evidence>
<evidence type="ECO:0000256" key="7">
    <source>
        <dbReference type="ARBA" id="ARBA00022989"/>
    </source>
</evidence>
<keyword evidence="6" id="KW-0630">Potassium</keyword>
<dbReference type="Pfam" id="PF00999">
    <property type="entry name" value="Na_H_Exchanger"/>
    <property type="match status" value="1"/>
</dbReference>
<dbReference type="Proteomes" id="UP001310692">
    <property type="component" value="Unassembled WGS sequence"/>
</dbReference>
<evidence type="ECO:0000256" key="1">
    <source>
        <dbReference type="ARBA" id="ARBA00004141"/>
    </source>
</evidence>
<evidence type="ECO:0000259" key="11">
    <source>
        <dbReference type="PROSITE" id="PS51201"/>
    </source>
</evidence>
<evidence type="ECO:0000256" key="6">
    <source>
        <dbReference type="ARBA" id="ARBA00022958"/>
    </source>
</evidence>
<keyword evidence="4" id="KW-0633">Potassium transport</keyword>
<keyword evidence="3" id="KW-0050">Antiport</keyword>
<accession>A0ABU7LZA2</accession>
<dbReference type="EMBL" id="JAZDRO010000003">
    <property type="protein sequence ID" value="MEE2566888.1"/>
    <property type="molecule type" value="Genomic_DNA"/>
</dbReference>
<comment type="subcellular location">
    <subcellularLocation>
        <location evidence="1">Membrane</location>
        <topology evidence="1">Multi-pass membrane protein</topology>
    </subcellularLocation>
</comment>
<dbReference type="RefSeq" id="WP_330196440.1">
    <property type="nucleotide sequence ID" value="NZ_JAZDRO010000003.1"/>
</dbReference>
<feature type="transmembrane region" description="Helical" evidence="10">
    <location>
        <begin position="31"/>
        <end position="51"/>
    </location>
</feature>
<dbReference type="InterPro" id="IPR036291">
    <property type="entry name" value="NAD(P)-bd_dom_sf"/>
</dbReference>
<feature type="transmembrane region" description="Helical" evidence="10">
    <location>
        <begin position="98"/>
        <end position="120"/>
    </location>
</feature>
<evidence type="ECO:0000313" key="13">
    <source>
        <dbReference type="Proteomes" id="UP001310692"/>
    </source>
</evidence>
<evidence type="ECO:0000256" key="4">
    <source>
        <dbReference type="ARBA" id="ARBA00022538"/>
    </source>
</evidence>
<dbReference type="SUPFAM" id="SSF51735">
    <property type="entry name" value="NAD(P)-binding Rossmann-fold domains"/>
    <property type="match status" value="1"/>
</dbReference>
<feature type="transmembrane region" description="Helical" evidence="10">
    <location>
        <begin position="160"/>
        <end position="184"/>
    </location>
</feature>
<keyword evidence="7 10" id="KW-1133">Transmembrane helix</keyword>
<reference evidence="12 13" key="1">
    <citation type="submission" date="2024-01" db="EMBL/GenBank/DDBJ databases">
        <title>Hyphobacterium bacterium isolated from marine sediment.</title>
        <authorList>
            <person name="Zhao S."/>
        </authorList>
    </citation>
    <scope>NUCLEOTIDE SEQUENCE [LARGE SCALE GENOMIC DNA]</scope>
    <source>
        <strain evidence="12 13">Y60-23</strain>
    </source>
</reference>
<keyword evidence="2" id="KW-0813">Transport</keyword>
<evidence type="ECO:0000256" key="8">
    <source>
        <dbReference type="ARBA" id="ARBA00023065"/>
    </source>
</evidence>
<dbReference type="InterPro" id="IPR038770">
    <property type="entry name" value="Na+/solute_symporter_sf"/>
</dbReference>
<protein>
    <submittedName>
        <fullName evidence="12">Cation:proton antiporter</fullName>
    </submittedName>
</protein>
<keyword evidence="5 10" id="KW-0812">Transmembrane</keyword>
<feature type="transmembrane region" description="Helical" evidence="10">
    <location>
        <begin position="190"/>
        <end position="211"/>
    </location>
</feature>
<dbReference type="Pfam" id="PF02254">
    <property type="entry name" value="TrkA_N"/>
    <property type="match status" value="1"/>
</dbReference>
<keyword evidence="13" id="KW-1185">Reference proteome</keyword>
<evidence type="ECO:0000256" key="10">
    <source>
        <dbReference type="SAM" id="Phobius"/>
    </source>
</evidence>
<evidence type="ECO:0000313" key="12">
    <source>
        <dbReference type="EMBL" id="MEE2566888.1"/>
    </source>
</evidence>
<feature type="transmembrane region" description="Helical" evidence="10">
    <location>
        <begin position="126"/>
        <end position="148"/>
    </location>
</feature>
<dbReference type="PANTHER" id="PTHR46157:SF4">
    <property type="entry name" value="K(+) EFFLUX ANTIPORTER 3, CHLOROPLASTIC"/>
    <property type="match status" value="1"/>
</dbReference>
<feature type="domain" description="RCK N-terminal" evidence="11">
    <location>
        <begin position="416"/>
        <end position="532"/>
    </location>
</feature>
<feature type="transmembrane region" description="Helical" evidence="10">
    <location>
        <begin position="309"/>
        <end position="331"/>
    </location>
</feature>
<dbReference type="Gene3D" id="3.40.50.720">
    <property type="entry name" value="NAD(P)-binding Rossmann-like Domain"/>
    <property type="match status" value="1"/>
</dbReference>
<dbReference type="InterPro" id="IPR006153">
    <property type="entry name" value="Cation/H_exchanger_TM"/>
</dbReference>
<dbReference type="InterPro" id="IPR003148">
    <property type="entry name" value="RCK_N"/>
</dbReference>
<keyword evidence="9 10" id="KW-0472">Membrane</keyword>
<organism evidence="12 13">
    <name type="scientific">Hyphobacterium marinum</name>
    <dbReference type="NCBI Taxonomy" id="3116574"/>
    <lineage>
        <taxon>Bacteria</taxon>
        <taxon>Pseudomonadati</taxon>
        <taxon>Pseudomonadota</taxon>
        <taxon>Alphaproteobacteria</taxon>
        <taxon>Maricaulales</taxon>
        <taxon>Maricaulaceae</taxon>
        <taxon>Hyphobacterium</taxon>
    </lineage>
</organism>
<evidence type="ECO:0000256" key="5">
    <source>
        <dbReference type="ARBA" id="ARBA00022692"/>
    </source>
</evidence>
<keyword evidence="8" id="KW-0406">Ion transport</keyword>
<dbReference type="Gene3D" id="1.20.1530.20">
    <property type="match status" value="1"/>
</dbReference>